<proteinExistence type="predicted"/>
<dbReference type="AlphaFoldDB" id="A0A835CKP9"/>
<reference evidence="2" key="1">
    <citation type="submission" date="2020-09" db="EMBL/GenBank/DDBJ databases">
        <title>Genome-Enabled Discovery of Anthraquinone Biosynthesis in Senna tora.</title>
        <authorList>
            <person name="Kang S.-H."/>
            <person name="Pandey R.P."/>
            <person name="Lee C.-M."/>
            <person name="Sim J.-S."/>
            <person name="Jeong J.-T."/>
            <person name="Choi B.-S."/>
            <person name="Jung M."/>
            <person name="Ginzburg D."/>
            <person name="Zhao K."/>
            <person name="Won S.Y."/>
            <person name="Oh T.-J."/>
            <person name="Yu Y."/>
            <person name="Kim N.-H."/>
            <person name="Lee O.R."/>
            <person name="Lee T.-H."/>
            <person name="Bashyal P."/>
            <person name="Kim T.-S."/>
            <person name="Lee W.-H."/>
            <person name="Kawkins C."/>
            <person name="Kim C.-K."/>
            <person name="Kim J.S."/>
            <person name="Ahn B.O."/>
            <person name="Rhee S.Y."/>
            <person name="Sohng J.K."/>
        </authorList>
    </citation>
    <scope>NUCLEOTIDE SEQUENCE</scope>
    <source>
        <tissue evidence="2">Leaf</tissue>
    </source>
</reference>
<name>A0A835CKP9_9FABA</name>
<dbReference type="PANTHER" id="PTHR31286:SF99">
    <property type="entry name" value="DUF4283 DOMAIN-CONTAINING PROTEIN"/>
    <property type="match status" value="1"/>
</dbReference>
<feature type="compositionally biased region" description="Basic and acidic residues" evidence="1">
    <location>
        <begin position="9"/>
        <end position="21"/>
    </location>
</feature>
<feature type="region of interest" description="Disordered" evidence="1">
    <location>
        <begin position="1"/>
        <end position="29"/>
    </location>
</feature>
<sequence>MSSATEGGLSREEKDQVERSSKKVKTHDETEENMIMVTDVIGSEVRGLSLSEISLRVMSLLKMLICLYLIRRRRVIMMMIRIRMPVRRRMDVKDVTRIAAWVRIPSLPLEFYNVHCLRRIGGLIGRTIKVDPTTSLTSRGKFARICVEINLKKQLVPQVEVRGRSYAVEYEGLHLICFHCGRYGHSKDLCMLKKETEVKEKTQQVDLNIVPKDGGHGVDDGGDMIPASEGVVQEAGNDNDGVFGPWMTVNRPKRGKNQNQFPKRNVVNNGVGEQMENVLGSDVNEGVIQGWSTDPNEGNKSRSIYGKEVIEDRRPWKPSPAHTPSSNDHFTQAQFVAVQPNRYQFSNPMFDSRLNGGGGPKSFARSSSVNVNQHLQAHFPPLPKKPTENRIQNGVTCVPREPPDRRGRNRTARSRDDRAVANGGPTPVYEGSVEANDVVASVNGAMARASDGDAGVASPPAREAEAMASGMDVEEPKGAQC</sequence>
<accession>A0A835CKP9</accession>
<feature type="region of interest" description="Disordered" evidence="1">
    <location>
        <begin position="378"/>
        <end position="434"/>
    </location>
</feature>
<dbReference type="OrthoDB" id="1096772at2759"/>
<gene>
    <name evidence="2" type="ORF">G2W53_001886</name>
</gene>
<feature type="region of interest" description="Disordered" evidence="1">
    <location>
        <begin position="448"/>
        <end position="481"/>
    </location>
</feature>
<dbReference type="Proteomes" id="UP000634136">
    <property type="component" value="Unassembled WGS sequence"/>
</dbReference>
<dbReference type="EMBL" id="JAAIUW010000001">
    <property type="protein sequence ID" value="KAF7844981.1"/>
    <property type="molecule type" value="Genomic_DNA"/>
</dbReference>
<comment type="caution">
    <text evidence="2">The sequence shown here is derived from an EMBL/GenBank/DDBJ whole genome shotgun (WGS) entry which is preliminary data.</text>
</comment>
<evidence type="ECO:0000313" key="2">
    <source>
        <dbReference type="EMBL" id="KAF7844981.1"/>
    </source>
</evidence>
<evidence type="ECO:0008006" key="4">
    <source>
        <dbReference type="Google" id="ProtNLM"/>
    </source>
</evidence>
<organism evidence="2 3">
    <name type="scientific">Senna tora</name>
    <dbReference type="NCBI Taxonomy" id="362788"/>
    <lineage>
        <taxon>Eukaryota</taxon>
        <taxon>Viridiplantae</taxon>
        <taxon>Streptophyta</taxon>
        <taxon>Embryophyta</taxon>
        <taxon>Tracheophyta</taxon>
        <taxon>Spermatophyta</taxon>
        <taxon>Magnoliopsida</taxon>
        <taxon>eudicotyledons</taxon>
        <taxon>Gunneridae</taxon>
        <taxon>Pentapetalae</taxon>
        <taxon>rosids</taxon>
        <taxon>fabids</taxon>
        <taxon>Fabales</taxon>
        <taxon>Fabaceae</taxon>
        <taxon>Caesalpinioideae</taxon>
        <taxon>Cassia clade</taxon>
        <taxon>Senna</taxon>
    </lineage>
</organism>
<dbReference type="PANTHER" id="PTHR31286">
    <property type="entry name" value="GLYCINE-RICH CELL WALL STRUCTURAL PROTEIN 1.8-LIKE"/>
    <property type="match status" value="1"/>
</dbReference>
<evidence type="ECO:0000256" key="1">
    <source>
        <dbReference type="SAM" id="MobiDB-lite"/>
    </source>
</evidence>
<protein>
    <recommendedName>
        <fullName evidence="4">CCHC-type domain-containing protein</fullName>
    </recommendedName>
</protein>
<dbReference type="InterPro" id="IPR040256">
    <property type="entry name" value="At4g02000-like"/>
</dbReference>
<keyword evidence="3" id="KW-1185">Reference proteome</keyword>
<evidence type="ECO:0000313" key="3">
    <source>
        <dbReference type="Proteomes" id="UP000634136"/>
    </source>
</evidence>